<proteinExistence type="predicted"/>
<evidence type="ECO:0000313" key="2">
    <source>
        <dbReference type="EMBL" id="PKU84949.1"/>
    </source>
</evidence>
<dbReference type="EMBL" id="KZ502014">
    <property type="protein sequence ID" value="PKU84949.1"/>
    <property type="molecule type" value="Genomic_DNA"/>
</dbReference>
<evidence type="ECO:0000256" key="1">
    <source>
        <dbReference type="SAM" id="MobiDB-lite"/>
    </source>
</evidence>
<organism evidence="2 3">
    <name type="scientific">Dendrobium catenatum</name>
    <dbReference type="NCBI Taxonomy" id="906689"/>
    <lineage>
        <taxon>Eukaryota</taxon>
        <taxon>Viridiplantae</taxon>
        <taxon>Streptophyta</taxon>
        <taxon>Embryophyta</taxon>
        <taxon>Tracheophyta</taxon>
        <taxon>Spermatophyta</taxon>
        <taxon>Magnoliopsida</taxon>
        <taxon>Liliopsida</taxon>
        <taxon>Asparagales</taxon>
        <taxon>Orchidaceae</taxon>
        <taxon>Epidendroideae</taxon>
        <taxon>Malaxideae</taxon>
        <taxon>Dendrobiinae</taxon>
        <taxon>Dendrobium</taxon>
    </lineage>
</organism>
<reference evidence="2 3" key="1">
    <citation type="journal article" date="2016" name="Sci. Rep.">
        <title>The Dendrobium catenatum Lindl. genome sequence provides insights into polysaccharide synthase, floral development and adaptive evolution.</title>
        <authorList>
            <person name="Zhang G.Q."/>
            <person name="Xu Q."/>
            <person name="Bian C."/>
            <person name="Tsai W.C."/>
            <person name="Yeh C.M."/>
            <person name="Liu K.W."/>
            <person name="Yoshida K."/>
            <person name="Zhang L.S."/>
            <person name="Chang S.B."/>
            <person name="Chen F."/>
            <person name="Shi Y."/>
            <person name="Su Y.Y."/>
            <person name="Zhang Y.Q."/>
            <person name="Chen L.J."/>
            <person name="Yin Y."/>
            <person name="Lin M."/>
            <person name="Huang H."/>
            <person name="Deng H."/>
            <person name="Wang Z.W."/>
            <person name="Zhu S.L."/>
            <person name="Zhao X."/>
            <person name="Deng C."/>
            <person name="Niu S.C."/>
            <person name="Huang J."/>
            <person name="Wang M."/>
            <person name="Liu G.H."/>
            <person name="Yang H.J."/>
            <person name="Xiao X.J."/>
            <person name="Hsiao Y.Y."/>
            <person name="Wu W.L."/>
            <person name="Chen Y.Y."/>
            <person name="Mitsuda N."/>
            <person name="Ohme-Takagi M."/>
            <person name="Luo Y.B."/>
            <person name="Van de Peer Y."/>
            <person name="Liu Z.J."/>
        </authorList>
    </citation>
    <scope>NUCLEOTIDE SEQUENCE [LARGE SCALE GENOMIC DNA]</scope>
    <source>
        <tissue evidence="2">The whole plant</tissue>
    </source>
</reference>
<dbReference type="Proteomes" id="UP000233837">
    <property type="component" value="Unassembled WGS sequence"/>
</dbReference>
<keyword evidence="3" id="KW-1185">Reference proteome</keyword>
<reference evidence="2 3" key="2">
    <citation type="journal article" date="2017" name="Nature">
        <title>The Apostasia genome and the evolution of orchids.</title>
        <authorList>
            <person name="Zhang G.Q."/>
            <person name="Liu K.W."/>
            <person name="Li Z."/>
            <person name="Lohaus R."/>
            <person name="Hsiao Y.Y."/>
            <person name="Niu S.C."/>
            <person name="Wang J.Y."/>
            <person name="Lin Y.C."/>
            <person name="Xu Q."/>
            <person name="Chen L.J."/>
            <person name="Yoshida K."/>
            <person name="Fujiwara S."/>
            <person name="Wang Z.W."/>
            <person name="Zhang Y.Q."/>
            <person name="Mitsuda N."/>
            <person name="Wang M."/>
            <person name="Liu G.H."/>
            <person name="Pecoraro L."/>
            <person name="Huang H.X."/>
            <person name="Xiao X.J."/>
            <person name="Lin M."/>
            <person name="Wu X.Y."/>
            <person name="Wu W.L."/>
            <person name="Chen Y.Y."/>
            <person name="Chang S.B."/>
            <person name="Sakamoto S."/>
            <person name="Ohme-Takagi M."/>
            <person name="Yagi M."/>
            <person name="Zeng S.J."/>
            <person name="Shen C.Y."/>
            <person name="Yeh C.M."/>
            <person name="Luo Y.B."/>
            <person name="Tsai W.C."/>
            <person name="Van de Peer Y."/>
            <person name="Liu Z.J."/>
        </authorList>
    </citation>
    <scope>NUCLEOTIDE SEQUENCE [LARGE SCALE GENOMIC DNA]</scope>
    <source>
        <tissue evidence="2">The whole plant</tissue>
    </source>
</reference>
<name>A0A2I0XAK5_9ASPA</name>
<feature type="region of interest" description="Disordered" evidence="1">
    <location>
        <begin position="1"/>
        <end position="25"/>
    </location>
</feature>
<gene>
    <name evidence="2" type="primary">IQD32</name>
    <name evidence="2" type="ORF">MA16_Dca022990</name>
</gene>
<dbReference type="AlphaFoldDB" id="A0A2I0XAK5"/>
<protein>
    <submittedName>
        <fullName evidence="2">Protein IQ-DOMAIN 32</fullName>
    </submittedName>
</protein>
<evidence type="ECO:0000313" key="3">
    <source>
        <dbReference type="Proteomes" id="UP000233837"/>
    </source>
</evidence>
<sequence>MIEEKKNESSISDTQAPSEDKPIDKVKQYDMELNKASSAIKKLVSSTYTCHLLKSTPRNKSIYISFGPLRPNFSWNWLERWMDDKELYFHFQEVVAMDNDKDWSKIEAKEVSDGSIHLKLDGNPSKCDSNEENFKNGAINELSDYEEKRGKLVNGSKKSKNPTFTIIYTIFEELNSALDSNIFIDYALSDVVNVLKSAHSQMVFMSKEVNERKAIY</sequence>
<accession>A0A2I0XAK5</accession>